<evidence type="ECO:0000256" key="1">
    <source>
        <dbReference type="ARBA" id="ARBA00007637"/>
    </source>
</evidence>
<feature type="domain" description="NAD-dependent epimerase/dehydratase" evidence="2">
    <location>
        <begin position="6"/>
        <end position="239"/>
    </location>
</feature>
<dbReference type="Pfam" id="PF01370">
    <property type="entry name" value="Epimerase"/>
    <property type="match status" value="1"/>
</dbReference>
<organism evidence="3 4">
    <name type="scientific">Candidatus Segetimicrobium genomatis</name>
    <dbReference type="NCBI Taxonomy" id="2569760"/>
    <lineage>
        <taxon>Bacteria</taxon>
        <taxon>Bacillati</taxon>
        <taxon>Candidatus Sysuimicrobiota</taxon>
        <taxon>Candidatus Sysuimicrobiia</taxon>
        <taxon>Candidatus Sysuimicrobiales</taxon>
        <taxon>Candidatus Segetimicrobiaceae</taxon>
        <taxon>Candidatus Segetimicrobium</taxon>
    </lineage>
</organism>
<evidence type="ECO:0000313" key="4">
    <source>
        <dbReference type="Proteomes" id="UP000319353"/>
    </source>
</evidence>
<evidence type="ECO:0000313" key="3">
    <source>
        <dbReference type="EMBL" id="TMI98335.1"/>
    </source>
</evidence>
<dbReference type="AlphaFoldDB" id="A0A537KRK2"/>
<sequence length="322" mass="34322">MARPKVVITGGAGFIGSHVADALVGAADVVAIDHLKAGKRANLAKALKAGATLVKRDLLRGDLRPIFRRAEVVYHFAANPDVRLDRRGTKPTVDENIVATHRVLEACRVAEVPRIVFASTSTVYGEATVVPTPEDYSPLEPISVYGASKLAGEALLSAYAHTFGVQAFVFRLANVVGARSGHGVVVDFVRKLVRDPKRLEILGSDPGTAKSYVHVDDVVAGMLAGQRGASGPFSVYNVGSEDAITVRALADAICAELGLRRVEYAWTGGAGGGRGWAGDVRTMQLALDRLKRTGWRPRKSSEEAVRLAARDAFSSMNKPRDA</sequence>
<proteinExistence type="inferred from homology"/>
<evidence type="ECO:0000259" key="2">
    <source>
        <dbReference type="Pfam" id="PF01370"/>
    </source>
</evidence>
<comment type="similarity">
    <text evidence="1">Belongs to the NAD(P)-dependent epimerase/dehydratase family.</text>
</comment>
<dbReference type="Proteomes" id="UP000319353">
    <property type="component" value="Unassembled WGS sequence"/>
</dbReference>
<name>A0A537KRK2_9BACT</name>
<accession>A0A537KRK2</accession>
<dbReference type="InterPro" id="IPR001509">
    <property type="entry name" value="Epimerase_deHydtase"/>
</dbReference>
<dbReference type="SUPFAM" id="SSF51735">
    <property type="entry name" value="NAD(P)-binding Rossmann-fold domains"/>
    <property type="match status" value="1"/>
</dbReference>
<dbReference type="InterPro" id="IPR036291">
    <property type="entry name" value="NAD(P)-bd_dom_sf"/>
</dbReference>
<gene>
    <name evidence="3" type="ORF">E6H01_12470</name>
</gene>
<dbReference type="Gene3D" id="3.40.50.720">
    <property type="entry name" value="NAD(P)-binding Rossmann-like Domain"/>
    <property type="match status" value="1"/>
</dbReference>
<comment type="caution">
    <text evidence="3">The sequence shown here is derived from an EMBL/GenBank/DDBJ whole genome shotgun (WGS) entry which is preliminary data.</text>
</comment>
<dbReference type="EMBL" id="VBAL01000173">
    <property type="protein sequence ID" value="TMI98335.1"/>
    <property type="molecule type" value="Genomic_DNA"/>
</dbReference>
<reference evidence="3 4" key="1">
    <citation type="journal article" date="2019" name="Nat. Microbiol.">
        <title>Mediterranean grassland soil C-N compound turnover is dependent on rainfall and depth, and is mediated by genomically divergent microorganisms.</title>
        <authorList>
            <person name="Diamond S."/>
            <person name="Andeer P.F."/>
            <person name="Li Z."/>
            <person name="Crits-Christoph A."/>
            <person name="Burstein D."/>
            <person name="Anantharaman K."/>
            <person name="Lane K.R."/>
            <person name="Thomas B.C."/>
            <person name="Pan C."/>
            <person name="Northen T.R."/>
            <person name="Banfield J.F."/>
        </authorList>
    </citation>
    <scope>NUCLEOTIDE SEQUENCE [LARGE SCALE GENOMIC DNA]</scope>
    <source>
        <strain evidence="3">NP_4</strain>
    </source>
</reference>
<dbReference type="PANTHER" id="PTHR43000">
    <property type="entry name" value="DTDP-D-GLUCOSE 4,6-DEHYDRATASE-RELATED"/>
    <property type="match status" value="1"/>
</dbReference>
<dbReference type="Gene3D" id="3.90.25.10">
    <property type="entry name" value="UDP-galactose 4-epimerase, domain 1"/>
    <property type="match status" value="1"/>
</dbReference>
<protein>
    <submittedName>
        <fullName evidence="3">NAD-dependent epimerase/dehydratase family protein</fullName>
    </submittedName>
</protein>